<evidence type="ECO:0000256" key="2">
    <source>
        <dbReference type="ARBA" id="ARBA00005381"/>
    </source>
</evidence>
<keyword evidence="4 7" id="KW-0812">Transmembrane</keyword>
<proteinExistence type="inferred from homology"/>
<dbReference type="Proteomes" id="UP001139721">
    <property type="component" value="Unassembled WGS sequence"/>
</dbReference>
<dbReference type="Pfam" id="PF00211">
    <property type="entry name" value="Guanylate_cyc"/>
    <property type="match status" value="1"/>
</dbReference>
<dbReference type="InterPro" id="IPR050697">
    <property type="entry name" value="Adenylyl/Guanylyl_Cyclase_3/4"/>
</dbReference>
<dbReference type="PANTHER" id="PTHR43081">
    <property type="entry name" value="ADENYLATE CYCLASE, TERMINAL-DIFFERENTIATION SPECIFIC-RELATED"/>
    <property type="match status" value="1"/>
</dbReference>
<evidence type="ECO:0000313" key="10">
    <source>
        <dbReference type="Proteomes" id="UP001139721"/>
    </source>
</evidence>
<protein>
    <submittedName>
        <fullName evidence="9">Adenylate/guanylate cyclase domain-containing protein</fullName>
    </submittedName>
</protein>
<dbReference type="GO" id="GO:0004016">
    <property type="term" value="F:adenylate cyclase activity"/>
    <property type="evidence" value="ECO:0007669"/>
    <property type="project" value="UniProtKB-ARBA"/>
</dbReference>
<dbReference type="InterPro" id="IPR001054">
    <property type="entry name" value="A/G_cyclase"/>
</dbReference>
<evidence type="ECO:0000256" key="1">
    <source>
        <dbReference type="ARBA" id="ARBA00004651"/>
    </source>
</evidence>
<evidence type="ECO:0000256" key="7">
    <source>
        <dbReference type="SAM" id="Phobius"/>
    </source>
</evidence>
<dbReference type="CDD" id="cd07302">
    <property type="entry name" value="CHD"/>
    <property type="match status" value="1"/>
</dbReference>
<evidence type="ECO:0000259" key="8">
    <source>
        <dbReference type="PROSITE" id="PS50125"/>
    </source>
</evidence>
<keyword evidence="3" id="KW-1003">Cell membrane</keyword>
<reference evidence="9" key="1">
    <citation type="submission" date="2021-11" db="EMBL/GenBank/DDBJ databases">
        <title>Legionella maioricencis sp. nov., a new species isolated from hot water samples in Mallorca.</title>
        <authorList>
            <person name="Crespi S."/>
            <person name="Drasar V."/>
            <person name="Salva-Serra F."/>
            <person name="Jaen-Luchoro D."/>
            <person name="Pineiro-Iglesias B."/>
            <person name="Aliaga F."/>
            <person name="Fernandez-Juarez V."/>
            <person name="Coll G."/>
            <person name="Moore E.R.B."/>
            <person name="Bennasar-Figueras A."/>
        </authorList>
    </citation>
    <scope>NUCLEOTIDE SEQUENCE</scope>
    <source>
        <strain evidence="9">HCPI-6</strain>
    </source>
</reference>
<comment type="similarity">
    <text evidence="2">Belongs to the adenylyl cyclase class-3 family.</text>
</comment>
<dbReference type="EMBL" id="JAJKBJ010000004">
    <property type="protein sequence ID" value="MCL9683536.1"/>
    <property type="molecule type" value="Genomic_DNA"/>
</dbReference>
<dbReference type="InterPro" id="IPR033479">
    <property type="entry name" value="dCache_1"/>
</dbReference>
<evidence type="ECO:0000256" key="4">
    <source>
        <dbReference type="ARBA" id="ARBA00022692"/>
    </source>
</evidence>
<dbReference type="PROSITE" id="PS50125">
    <property type="entry name" value="GUANYLATE_CYCLASE_2"/>
    <property type="match status" value="1"/>
</dbReference>
<dbReference type="CDD" id="cd12913">
    <property type="entry name" value="PDC1_MCP_like"/>
    <property type="match status" value="1"/>
</dbReference>
<evidence type="ECO:0000256" key="6">
    <source>
        <dbReference type="ARBA" id="ARBA00023136"/>
    </source>
</evidence>
<organism evidence="9 10">
    <name type="scientific">Legionella maioricensis</name>
    <dbReference type="NCBI Taxonomy" id="2896528"/>
    <lineage>
        <taxon>Bacteria</taxon>
        <taxon>Pseudomonadati</taxon>
        <taxon>Pseudomonadota</taxon>
        <taxon>Gammaproteobacteria</taxon>
        <taxon>Legionellales</taxon>
        <taxon>Legionellaceae</taxon>
        <taxon>Legionella</taxon>
    </lineage>
</organism>
<dbReference type="SUPFAM" id="SSF55073">
    <property type="entry name" value="Nucleotide cyclase"/>
    <property type="match status" value="1"/>
</dbReference>
<dbReference type="InterPro" id="IPR029787">
    <property type="entry name" value="Nucleotide_cyclase"/>
</dbReference>
<dbReference type="Pfam" id="PF02743">
    <property type="entry name" value="dCache_1"/>
    <property type="match status" value="1"/>
</dbReference>
<dbReference type="Gene3D" id="3.30.450.20">
    <property type="entry name" value="PAS domain"/>
    <property type="match status" value="2"/>
</dbReference>
<evidence type="ECO:0000313" key="9">
    <source>
        <dbReference type="EMBL" id="MCL9683536.1"/>
    </source>
</evidence>
<dbReference type="InterPro" id="IPR029151">
    <property type="entry name" value="Sensor-like_sf"/>
</dbReference>
<dbReference type="Gene3D" id="3.30.70.1230">
    <property type="entry name" value="Nucleotide cyclase"/>
    <property type="match status" value="1"/>
</dbReference>
<sequence length="693" mass="78914">MFKGFKISIRLSIITLFVLLLSVIGFTIITINYVALNKILSSSAKTLIEQTSLLVKERVHMYLRPLSHDLVEISTTLNRGIVDPNNGQRFDRFLTERIRYKPEIFMIYYGTVKGDFYGVDHETPNVIGLTHVLNSVTPSQKMRYELDQAGNIINTNYLSKPYDPRVRPWYQQAVKAGKPIWTDIYLFYVFGKSDYLVPGITAAAPIYDGNKKLTGILALDLTVDGIQHFIQELQVTENAMIYITNEKQQVIAYKNPFQTQDIRGEKLTPELIKKFNIPLVSFIRQNTKPLVSSYQYQGKQFFLAYQPITETITDPWNITIIVPAEDVLAPLEILSIRALLLTFIVLFIGALIARYISKKISHPIIELAQEAEEITKLNLRPRPLLKTMIKEISYMDKSLSNMRTSLASFQRYIPSSLVKKLISSGKIAQVGGQNQTITVLFSDIKDFTKLAEETDPQQLMTYLSDYFQSMTEAVISHHGTVDKYIGDAVMAFWNAPFPDKKHAFHACQTAVNMLERIEQLNSNNRQYGLPEYAIRIGINSGEAVVGNVGSEDRLNFTALGDTVNLASRLEVINKTYHSQIIVSEATYQKVENKFSFRLLDEVAVRGKRKSTAIYELLVSPNVGNLEQYKKEFKMAFTSYQRGEWENSLLLFKKLTPAFPGDQLANIYINRCQQLIISPPVAWDGIWRVEEGLI</sequence>
<dbReference type="AlphaFoldDB" id="A0A9X2CZD5"/>
<dbReference type="PANTHER" id="PTHR43081:SF1">
    <property type="entry name" value="ADENYLATE CYCLASE, TERMINAL-DIFFERENTIATION SPECIFIC"/>
    <property type="match status" value="1"/>
</dbReference>
<dbReference type="SMART" id="SM00044">
    <property type="entry name" value="CYCc"/>
    <property type="match status" value="1"/>
</dbReference>
<evidence type="ECO:0000256" key="3">
    <source>
        <dbReference type="ARBA" id="ARBA00022475"/>
    </source>
</evidence>
<dbReference type="SUPFAM" id="SSF103190">
    <property type="entry name" value="Sensory domain-like"/>
    <property type="match status" value="1"/>
</dbReference>
<keyword evidence="10" id="KW-1185">Reference proteome</keyword>
<feature type="domain" description="Guanylate cyclase" evidence="8">
    <location>
        <begin position="438"/>
        <end position="570"/>
    </location>
</feature>
<accession>A0A9X2CZD5</accession>
<dbReference type="FunFam" id="3.30.70.1230:FF:000016">
    <property type="entry name" value="Adenylate/guanylate cyclase domain-containing protein"/>
    <property type="match status" value="1"/>
</dbReference>
<dbReference type="GO" id="GO:0005886">
    <property type="term" value="C:plasma membrane"/>
    <property type="evidence" value="ECO:0007669"/>
    <property type="project" value="UniProtKB-SubCell"/>
</dbReference>
<evidence type="ECO:0000256" key="5">
    <source>
        <dbReference type="ARBA" id="ARBA00022989"/>
    </source>
</evidence>
<dbReference type="RefSeq" id="WP_250421041.1">
    <property type="nucleotide sequence ID" value="NZ_JAJKBJ010000004.1"/>
</dbReference>
<gene>
    <name evidence="9" type="ORF">LOX96_05490</name>
</gene>
<comment type="caution">
    <text evidence="9">The sequence shown here is derived from an EMBL/GenBank/DDBJ whole genome shotgun (WGS) entry which is preliminary data.</text>
</comment>
<name>A0A9X2CZD5_9GAMM</name>
<comment type="subcellular location">
    <subcellularLocation>
        <location evidence="1">Cell membrane</location>
        <topology evidence="1">Multi-pass membrane protein</topology>
    </subcellularLocation>
</comment>
<dbReference type="Gene3D" id="6.10.340.10">
    <property type="match status" value="1"/>
</dbReference>
<keyword evidence="6 7" id="KW-0472">Membrane</keyword>
<keyword evidence="5 7" id="KW-1133">Transmembrane helix</keyword>
<dbReference type="GO" id="GO:0006171">
    <property type="term" value="P:cAMP biosynthetic process"/>
    <property type="evidence" value="ECO:0007669"/>
    <property type="project" value="TreeGrafter"/>
</dbReference>
<feature type="transmembrane region" description="Helical" evidence="7">
    <location>
        <begin position="12"/>
        <end position="36"/>
    </location>
</feature>
<dbReference type="GO" id="GO:0035556">
    <property type="term" value="P:intracellular signal transduction"/>
    <property type="evidence" value="ECO:0007669"/>
    <property type="project" value="InterPro"/>
</dbReference>